<sequence>MSKLQFINKLNEYRNETITNKSKKSAAIKDMQKKVDDKQIEIDAKQEEYNNNPTNELFQELLVLKQELQKLKVNVKSADEIIVIPLTKTITPEEAAKDIEDFIQGLELEKAREDIGNYKQKFLDSIDVFDDKIHQMHEIKDEIRECSVSDDIKQAVLKVFENHRDVYNCVEEIKLSEQDLVIKRAGIMEKAARLYIRTYLNKF</sequence>
<feature type="coiled-coil region" evidence="1">
    <location>
        <begin position="28"/>
        <end position="81"/>
    </location>
</feature>
<evidence type="ECO:0000313" key="2">
    <source>
        <dbReference type="EMBL" id="AGK95187.1"/>
    </source>
</evidence>
<dbReference type="EMBL" id="CP003261">
    <property type="protein sequence ID" value="AGK95187.1"/>
    <property type="molecule type" value="Genomic_DNA"/>
</dbReference>
<organism evidence="2 3">
    <name type="scientific">Clostridium pasteurianum BC1</name>
    <dbReference type="NCBI Taxonomy" id="86416"/>
    <lineage>
        <taxon>Bacteria</taxon>
        <taxon>Bacillati</taxon>
        <taxon>Bacillota</taxon>
        <taxon>Clostridia</taxon>
        <taxon>Eubacteriales</taxon>
        <taxon>Clostridiaceae</taxon>
        <taxon>Clostridium</taxon>
    </lineage>
</organism>
<keyword evidence="3" id="KW-1185">Reference proteome</keyword>
<dbReference type="HOGENOM" id="CLU_1346939_0_0_9"/>
<evidence type="ECO:0000256" key="1">
    <source>
        <dbReference type="SAM" id="Coils"/>
    </source>
</evidence>
<dbReference type="STRING" id="86416.Clopa_0087"/>
<reference evidence="2 3" key="1">
    <citation type="submission" date="2012-01" db="EMBL/GenBank/DDBJ databases">
        <title>Complete sequence of chromosome of Clostridium pasteurianum BC1.</title>
        <authorList>
            <consortium name="US DOE Joint Genome Institute"/>
            <person name="Lucas S."/>
            <person name="Han J."/>
            <person name="Lapidus A."/>
            <person name="Cheng J.-F."/>
            <person name="Goodwin L."/>
            <person name="Pitluck S."/>
            <person name="Peters L."/>
            <person name="Mikhailova N."/>
            <person name="Teshima H."/>
            <person name="Detter J.C."/>
            <person name="Han C."/>
            <person name="Tapia R."/>
            <person name="Land M."/>
            <person name="Hauser L."/>
            <person name="Kyrpides N."/>
            <person name="Ivanova N."/>
            <person name="Pagani I."/>
            <person name="Dunn J."/>
            <person name="Taghavi S."/>
            <person name="Francis A."/>
            <person name="van der Lelie D."/>
            <person name="Woyke T."/>
        </authorList>
    </citation>
    <scope>NUCLEOTIDE SEQUENCE [LARGE SCALE GENOMIC DNA]</scope>
    <source>
        <strain evidence="2 3">BC1</strain>
    </source>
</reference>
<dbReference type="Proteomes" id="UP000013523">
    <property type="component" value="Chromosome"/>
</dbReference>
<dbReference type="AlphaFoldDB" id="R4JWI2"/>
<dbReference type="KEGG" id="cpas:Clopa_0087"/>
<keyword evidence="1" id="KW-0175">Coiled coil</keyword>
<protein>
    <submittedName>
        <fullName evidence="2">Uncharacterized protein</fullName>
    </submittedName>
</protein>
<dbReference type="RefSeq" id="WP_015613514.1">
    <property type="nucleotide sequence ID" value="NC_021182.1"/>
</dbReference>
<proteinExistence type="predicted"/>
<accession>R4JWI2</accession>
<evidence type="ECO:0000313" key="3">
    <source>
        <dbReference type="Proteomes" id="UP000013523"/>
    </source>
</evidence>
<gene>
    <name evidence="2" type="ORF">Clopa_0087</name>
</gene>
<dbReference type="PATRIC" id="fig|86416.3.peg.79"/>
<name>R4JWI2_CLOPA</name>